<dbReference type="Proteomes" id="UP000707451">
    <property type="component" value="Unassembled WGS sequence"/>
</dbReference>
<protein>
    <recommendedName>
        <fullName evidence="4">Reverse transcriptase zinc-binding domain-containing protein</fullName>
    </recommendedName>
</protein>
<accession>A0A9P7Y0L6</accession>
<feature type="region of interest" description="Disordered" evidence="1">
    <location>
        <begin position="97"/>
        <end position="119"/>
    </location>
</feature>
<evidence type="ECO:0000313" key="2">
    <source>
        <dbReference type="EMBL" id="KAG9069299.1"/>
    </source>
</evidence>
<dbReference type="OrthoDB" id="2273311at2759"/>
<name>A0A9P7Y0L6_9FUNG</name>
<evidence type="ECO:0000256" key="1">
    <source>
        <dbReference type="SAM" id="MobiDB-lite"/>
    </source>
</evidence>
<comment type="caution">
    <text evidence="2">The sequence shown here is derived from an EMBL/GenBank/DDBJ whole genome shotgun (WGS) entry which is preliminary data.</text>
</comment>
<reference evidence="2" key="1">
    <citation type="submission" date="2021-06" db="EMBL/GenBank/DDBJ databases">
        <title>Genome Sequence of Mortierella hyaline Strain SCG-10, a Cold-Adapted, Nitrate-Reducing Fungus Isolated from Soil in Minnesota, USA.</title>
        <authorList>
            <person name="Aldossari N."/>
        </authorList>
    </citation>
    <scope>NUCLEOTIDE SEQUENCE</scope>
    <source>
        <strain evidence="2">SCG-10</strain>
    </source>
</reference>
<dbReference type="EMBL" id="JAHRHY010000005">
    <property type="protein sequence ID" value="KAG9069299.1"/>
    <property type="molecule type" value="Genomic_DNA"/>
</dbReference>
<keyword evidence="3" id="KW-1185">Reference proteome</keyword>
<sequence>MPLSSPAFGTSLKAASTLPPLKTPTMHAGLPDSTTFLESPLEWWFPSTDDNNTTLTTRIGDLFALEIEENNKFKVAYKRRLSRTASTRQIRQYLCLSSTPEPEPPPTHSSMHPESGTKSQWRKFWKTKVPHRARTFWWRYKRDIIPCVTLWAHQWKQDAQCDAQGCKERKADKNHHVFGCKDKYLAWQFVLREYTDKPTCLRASSVGFED</sequence>
<evidence type="ECO:0000313" key="3">
    <source>
        <dbReference type="Proteomes" id="UP000707451"/>
    </source>
</evidence>
<gene>
    <name evidence="2" type="ORF">KI688_010198</name>
</gene>
<proteinExistence type="predicted"/>
<evidence type="ECO:0008006" key="4">
    <source>
        <dbReference type="Google" id="ProtNLM"/>
    </source>
</evidence>
<dbReference type="AlphaFoldDB" id="A0A9P7Y0L6"/>
<organism evidence="2 3">
    <name type="scientific">Linnemannia hyalina</name>
    <dbReference type="NCBI Taxonomy" id="64524"/>
    <lineage>
        <taxon>Eukaryota</taxon>
        <taxon>Fungi</taxon>
        <taxon>Fungi incertae sedis</taxon>
        <taxon>Mucoromycota</taxon>
        <taxon>Mortierellomycotina</taxon>
        <taxon>Mortierellomycetes</taxon>
        <taxon>Mortierellales</taxon>
        <taxon>Mortierellaceae</taxon>
        <taxon>Linnemannia</taxon>
    </lineage>
</organism>